<dbReference type="Pfam" id="PF00291">
    <property type="entry name" value="PALP"/>
    <property type="match status" value="1"/>
</dbReference>
<comment type="cofactor">
    <cofactor evidence="1">
        <name>pyridoxal 5'-phosphate</name>
        <dbReference type="ChEBI" id="CHEBI:597326"/>
    </cofactor>
</comment>
<dbReference type="InterPro" id="IPR001926">
    <property type="entry name" value="TrpB-like_PALP"/>
</dbReference>
<dbReference type="PANTHER" id="PTHR48078:SF14">
    <property type="entry name" value="L-SERINE AMMONIA-LYASE"/>
    <property type="match status" value="1"/>
</dbReference>
<accession>A0A2T7PDZ3</accession>
<dbReference type="GO" id="GO:0009097">
    <property type="term" value="P:isoleucine biosynthetic process"/>
    <property type="evidence" value="ECO:0007669"/>
    <property type="project" value="TreeGrafter"/>
</dbReference>
<dbReference type="CDD" id="cd01562">
    <property type="entry name" value="Thr-dehyd"/>
    <property type="match status" value="1"/>
</dbReference>
<dbReference type="EMBL" id="PZQS01000004">
    <property type="protein sequence ID" value="PVD31636.1"/>
    <property type="molecule type" value="Genomic_DNA"/>
</dbReference>
<evidence type="ECO:0000256" key="5">
    <source>
        <dbReference type="ARBA" id="ARBA00042605"/>
    </source>
</evidence>
<dbReference type="GO" id="GO:0004794">
    <property type="term" value="F:threonine deaminase activity"/>
    <property type="evidence" value="ECO:0007669"/>
    <property type="project" value="TreeGrafter"/>
</dbReference>
<evidence type="ECO:0000313" key="7">
    <source>
        <dbReference type="EMBL" id="PVD31636.1"/>
    </source>
</evidence>
<dbReference type="SUPFAM" id="SSF53686">
    <property type="entry name" value="Tryptophan synthase beta subunit-like PLP-dependent enzymes"/>
    <property type="match status" value="1"/>
</dbReference>
<dbReference type="Gene3D" id="3.40.50.1100">
    <property type="match status" value="2"/>
</dbReference>
<gene>
    <name evidence="7" type="ORF">C0Q70_07053</name>
</gene>
<dbReference type="STRING" id="400727.A0A2T7PDZ3"/>
<feature type="domain" description="Tryptophan synthase beta chain-like PALP" evidence="6">
    <location>
        <begin position="138"/>
        <end position="424"/>
    </location>
</feature>
<sequence length="438" mass="47131">MPLLAAGGATERNDGNNAAAHTGGIRVVLSPSHSLPDEAGRNVELSALLHGAVHRVKSRLVHLLQTDDYTTTPSTGTQDLSSSVSGAQTVELHEKRSAAGKPLNADKSEVRDVGEQELVTLDDIRAAKQRLLQNKLVVRTPLLREVQAMFPGVEDIRLHLKLENMQTAGSFKIRGVVNQIDHLLETQDLTDKKLVTMSAGNYGKAFAYYLQSARVSGVCVMPVTAPENRVQLIRSLGVEVELRALPDLQVTVDKHVAEEGYVLCHSFDDLHLIAGHASCAMEVLEEGLTPDVVLVCCGGGGLVSGVAAAFHLASPKPVKVYAVEPEGANTMWESYRAGKPVSKEVKSVASGLSPPYAGRLCYAHCKRFVEDVILVSEEEIVQAMHELFERGLKVEPAGCAAMAAILNHRVPEVEGKDVLVIVSGGNVSVQELYQLLPK</sequence>
<dbReference type="PANTHER" id="PTHR48078">
    <property type="entry name" value="THREONINE DEHYDRATASE, MITOCHONDRIAL-RELATED"/>
    <property type="match status" value="1"/>
</dbReference>
<evidence type="ECO:0000259" key="6">
    <source>
        <dbReference type="Pfam" id="PF00291"/>
    </source>
</evidence>
<dbReference type="AlphaFoldDB" id="A0A2T7PDZ3"/>
<evidence type="ECO:0000256" key="1">
    <source>
        <dbReference type="ARBA" id="ARBA00001933"/>
    </source>
</evidence>
<keyword evidence="2" id="KW-0663">Pyridoxal phosphate</keyword>
<evidence type="ECO:0000313" key="8">
    <source>
        <dbReference type="Proteomes" id="UP000245119"/>
    </source>
</evidence>
<name>A0A2T7PDZ3_POMCA</name>
<dbReference type="GO" id="GO:0006567">
    <property type="term" value="P:L-threonine catabolic process"/>
    <property type="evidence" value="ECO:0007669"/>
    <property type="project" value="TreeGrafter"/>
</dbReference>
<dbReference type="GO" id="GO:0003941">
    <property type="term" value="F:L-serine ammonia-lyase activity"/>
    <property type="evidence" value="ECO:0007669"/>
    <property type="project" value="TreeGrafter"/>
</dbReference>
<dbReference type="Proteomes" id="UP000245119">
    <property type="component" value="Linkage Group LG4"/>
</dbReference>
<keyword evidence="8" id="KW-1185">Reference proteome</keyword>
<dbReference type="InterPro" id="IPR050147">
    <property type="entry name" value="Ser/Thr_Dehydratase"/>
</dbReference>
<evidence type="ECO:0000256" key="3">
    <source>
        <dbReference type="ARBA" id="ARBA00023239"/>
    </source>
</evidence>
<dbReference type="GO" id="GO:0006565">
    <property type="term" value="P:L-serine catabolic process"/>
    <property type="evidence" value="ECO:0007669"/>
    <property type="project" value="TreeGrafter"/>
</dbReference>
<proteinExistence type="predicted"/>
<dbReference type="InterPro" id="IPR036052">
    <property type="entry name" value="TrpB-like_PALP_sf"/>
</dbReference>
<dbReference type="OrthoDB" id="4418812at2759"/>
<keyword evidence="3" id="KW-0456">Lyase</keyword>
<comment type="caution">
    <text evidence="7">The sequence shown here is derived from an EMBL/GenBank/DDBJ whole genome shotgun (WGS) entry which is preliminary data.</text>
</comment>
<evidence type="ECO:0000256" key="4">
    <source>
        <dbReference type="ARBA" id="ARBA00041766"/>
    </source>
</evidence>
<evidence type="ECO:0000256" key="2">
    <source>
        <dbReference type="ARBA" id="ARBA00022898"/>
    </source>
</evidence>
<protein>
    <recommendedName>
        <fullName evidence="4">L-serine deaminase</fullName>
    </recommendedName>
    <alternativeName>
        <fullName evidence="5">L-threonine dehydratase</fullName>
    </alternativeName>
</protein>
<organism evidence="7 8">
    <name type="scientific">Pomacea canaliculata</name>
    <name type="common">Golden apple snail</name>
    <dbReference type="NCBI Taxonomy" id="400727"/>
    <lineage>
        <taxon>Eukaryota</taxon>
        <taxon>Metazoa</taxon>
        <taxon>Spiralia</taxon>
        <taxon>Lophotrochozoa</taxon>
        <taxon>Mollusca</taxon>
        <taxon>Gastropoda</taxon>
        <taxon>Caenogastropoda</taxon>
        <taxon>Architaenioglossa</taxon>
        <taxon>Ampullarioidea</taxon>
        <taxon>Ampullariidae</taxon>
        <taxon>Pomacea</taxon>
    </lineage>
</organism>
<reference evidence="7 8" key="1">
    <citation type="submission" date="2018-04" db="EMBL/GenBank/DDBJ databases">
        <title>The genome of golden apple snail Pomacea canaliculata provides insight into stress tolerance and invasive adaptation.</title>
        <authorList>
            <person name="Liu C."/>
            <person name="Liu B."/>
            <person name="Ren Y."/>
            <person name="Zhang Y."/>
            <person name="Wang H."/>
            <person name="Li S."/>
            <person name="Jiang F."/>
            <person name="Yin L."/>
            <person name="Zhang G."/>
            <person name="Qian W."/>
            <person name="Fan W."/>
        </authorList>
    </citation>
    <scope>NUCLEOTIDE SEQUENCE [LARGE SCALE GENOMIC DNA]</scope>
    <source>
        <strain evidence="7">SZHN2017</strain>
        <tissue evidence="7">Muscle</tissue>
    </source>
</reference>